<reference evidence="2 3" key="1">
    <citation type="submission" date="2016-10" db="EMBL/GenBank/DDBJ databases">
        <authorList>
            <person name="de Groot N.N."/>
        </authorList>
    </citation>
    <scope>NUCLEOTIDE SEQUENCE [LARGE SCALE GENOMIC DNA]</scope>
    <source>
        <strain evidence="2 3">YAD2003</strain>
    </source>
</reference>
<name>A0A1H6KYH1_RUMFL</name>
<evidence type="ECO:0000313" key="2">
    <source>
        <dbReference type="EMBL" id="SEH80709.1"/>
    </source>
</evidence>
<dbReference type="AlphaFoldDB" id="A0A1H6KYH1"/>
<evidence type="ECO:0000256" key="1">
    <source>
        <dbReference type="SAM" id="SignalP"/>
    </source>
</evidence>
<dbReference type="EMBL" id="FNWV01000013">
    <property type="protein sequence ID" value="SEH80709.1"/>
    <property type="molecule type" value="Genomic_DNA"/>
</dbReference>
<dbReference type="OrthoDB" id="1822796at2"/>
<dbReference type="PROSITE" id="PS51257">
    <property type="entry name" value="PROKAR_LIPOPROTEIN"/>
    <property type="match status" value="1"/>
</dbReference>
<organism evidence="2 3">
    <name type="scientific">Ruminococcus flavefaciens</name>
    <dbReference type="NCBI Taxonomy" id="1265"/>
    <lineage>
        <taxon>Bacteria</taxon>
        <taxon>Bacillati</taxon>
        <taxon>Bacillota</taxon>
        <taxon>Clostridia</taxon>
        <taxon>Eubacteriales</taxon>
        <taxon>Oscillospiraceae</taxon>
        <taxon>Ruminococcus</taxon>
    </lineage>
</organism>
<evidence type="ECO:0008006" key="4">
    <source>
        <dbReference type="Google" id="ProtNLM"/>
    </source>
</evidence>
<evidence type="ECO:0000313" key="3">
    <source>
        <dbReference type="Proteomes" id="UP000183190"/>
    </source>
</evidence>
<feature type="signal peptide" evidence="1">
    <location>
        <begin position="1"/>
        <end position="18"/>
    </location>
</feature>
<keyword evidence="1" id="KW-0732">Signal</keyword>
<dbReference type="Proteomes" id="UP000183190">
    <property type="component" value="Unassembled WGS sequence"/>
</dbReference>
<feature type="chain" id="PRO_5038457555" description="Lipoprotein" evidence="1">
    <location>
        <begin position="19"/>
        <end position="327"/>
    </location>
</feature>
<proteinExistence type="predicted"/>
<gene>
    <name evidence="2" type="ORF">SAMN02910265_02823</name>
</gene>
<dbReference type="RefSeq" id="WP_074718508.1">
    <property type="nucleotide sequence ID" value="NZ_FNWV01000013.1"/>
</dbReference>
<protein>
    <recommendedName>
        <fullName evidence="4">Lipoprotein</fullName>
    </recommendedName>
</protein>
<accession>A0A1H6KYH1</accession>
<sequence length="327" mass="35186">MKKSTLMITIAASLCALTSCGRSVPTYQASQPDEIKAVSYEITSSEKTTFEASEKVTTAKKTEKPTETFKTESAVTAAAVKVDNVGTTAVKAVVTTAAKKPQPVKTTAKTTAKPVAVTSKTTVKTTAKPQTTTTTTASAVGTIESGRLDAAAAEGTAFRKGVSNGNAYTSEYAGFKFTAPTDTSFLNEDNLYTYYYMPARVMTDEEKKVYFTGIADAVGTYANAEGRIEVKFINTKLRYPDTPNMSEESFLNDYLESGLAGTVYTYVSGPEIVTLGGKDYYMMRTENNGYSNNVYVRRIDENFIVEILASGSAVADEADFAGRFEAV</sequence>